<reference evidence="6" key="2">
    <citation type="submission" date="2025-09" db="UniProtKB">
        <authorList>
            <consortium name="Ensembl"/>
        </authorList>
    </citation>
    <scope>IDENTIFICATION</scope>
</reference>
<name>S4RMX7_PETMA</name>
<dbReference type="Gene3D" id="3.30.40.10">
    <property type="entry name" value="Zinc/RING finger domain, C3HC4 (zinc finger)"/>
    <property type="match status" value="2"/>
</dbReference>
<dbReference type="CDD" id="cd16724">
    <property type="entry name" value="RING-HC_MIB1_rpt1"/>
    <property type="match status" value="1"/>
</dbReference>
<evidence type="ECO:0000259" key="5">
    <source>
        <dbReference type="PROSITE" id="PS50089"/>
    </source>
</evidence>
<dbReference type="GO" id="GO:0016567">
    <property type="term" value="P:protein ubiquitination"/>
    <property type="evidence" value="ECO:0007669"/>
    <property type="project" value="TreeGrafter"/>
</dbReference>
<dbReference type="STRING" id="7757.ENSPMAP00000006563"/>
<reference evidence="6" key="1">
    <citation type="submission" date="2025-08" db="UniProtKB">
        <authorList>
            <consortium name="Ensembl"/>
        </authorList>
    </citation>
    <scope>IDENTIFICATION</scope>
</reference>
<keyword evidence="1" id="KW-0479">Metal-binding</keyword>
<dbReference type="GO" id="GO:0005737">
    <property type="term" value="C:cytoplasm"/>
    <property type="evidence" value="ECO:0007669"/>
    <property type="project" value="TreeGrafter"/>
</dbReference>
<dbReference type="GO" id="GO:0008270">
    <property type="term" value="F:zinc ion binding"/>
    <property type="evidence" value="ECO:0007669"/>
    <property type="project" value="UniProtKB-KW"/>
</dbReference>
<dbReference type="Pfam" id="PF13920">
    <property type="entry name" value="zf-C3HC4_3"/>
    <property type="match status" value="2"/>
</dbReference>
<accession>S4RMX7</accession>
<dbReference type="PANTHER" id="PTHR24202">
    <property type="entry name" value="E3 UBIQUITIN-PROTEIN LIGASE MIB2"/>
    <property type="match status" value="1"/>
</dbReference>
<dbReference type="GO" id="GO:0007219">
    <property type="term" value="P:Notch signaling pathway"/>
    <property type="evidence" value="ECO:0007669"/>
    <property type="project" value="TreeGrafter"/>
</dbReference>
<feature type="domain" description="RING-type" evidence="5">
    <location>
        <begin position="86"/>
        <end position="121"/>
    </location>
</feature>
<keyword evidence="3" id="KW-0862">Zinc</keyword>
<keyword evidence="2 4" id="KW-0863">Zinc-finger</keyword>
<dbReference type="PANTHER" id="PTHR24202:SF53">
    <property type="entry name" value="E3 UBIQUITIN-PROTEIN LIGASE MIB1"/>
    <property type="match status" value="1"/>
</dbReference>
<evidence type="ECO:0000256" key="2">
    <source>
        <dbReference type="ARBA" id="ARBA00022771"/>
    </source>
</evidence>
<evidence type="ECO:0000256" key="1">
    <source>
        <dbReference type="ARBA" id="ARBA00022723"/>
    </source>
</evidence>
<dbReference type="InterPro" id="IPR013083">
    <property type="entry name" value="Znf_RING/FYVE/PHD"/>
</dbReference>
<dbReference type="InterPro" id="IPR001841">
    <property type="entry name" value="Znf_RING"/>
</dbReference>
<dbReference type="PROSITE" id="PS50089">
    <property type="entry name" value="ZF_RING_2"/>
    <property type="match status" value="2"/>
</dbReference>
<dbReference type="HOGENOM" id="CLU_058115_0_0_1"/>
<evidence type="ECO:0000313" key="6">
    <source>
        <dbReference type="Ensembl" id="ENSPMAP00000006563.1"/>
    </source>
</evidence>
<sequence>MLMGLGNQGAEKKNSASIACFLSANGADLSLRNKKGQSPLDLCPDPNLCKALSKCHREKNSGALESASCRSPSGGGESGGESHEECMVCSDLKRDTLFGPCGHIATCSLCSPRVKKCLVCKEPVQSRTKIEECVVCSDKRAAVLFQPCGHMCACDNCASLMKKCVQCRSTVDVRVPFSVCCGSKASDEEEEEGGMGNMQPLQKDKDNTNMNADIHKLQQQLQDIKEQKQCHVTVNNLSILLFVCDLHMQGYCTICLGYIYTLLVECRKSIERRVLFY</sequence>
<dbReference type="SMART" id="SM00184">
    <property type="entry name" value="RING"/>
    <property type="match status" value="2"/>
</dbReference>
<dbReference type="CDD" id="cd16725">
    <property type="entry name" value="RING-HC_MIB1_rpt2"/>
    <property type="match status" value="1"/>
</dbReference>
<dbReference type="GeneTree" id="ENSGT00940000156781"/>
<proteinExistence type="predicted"/>
<evidence type="ECO:0000256" key="4">
    <source>
        <dbReference type="PROSITE-ProRule" id="PRU00175"/>
    </source>
</evidence>
<protein>
    <recommendedName>
        <fullName evidence="5">RING-type domain-containing protein</fullName>
    </recommendedName>
</protein>
<feature type="domain" description="RING-type" evidence="5">
    <location>
        <begin position="133"/>
        <end position="168"/>
    </location>
</feature>
<dbReference type="OMA" id="PFVVCCG"/>
<organism evidence="6">
    <name type="scientific">Petromyzon marinus</name>
    <name type="common">Sea lamprey</name>
    <dbReference type="NCBI Taxonomy" id="7757"/>
    <lineage>
        <taxon>Eukaryota</taxon>
        <taxon>Metazoa</taxon>
        <taxon>Chordata</taxon>
        <taxon>Craniata</taxon>
        <taxon>Vertebrata</taxon>
        <taxon>Cyclostomata</taxon>
        <taxon>Hyperoartia</taxon>
        <taxon>Petromyzontiformes</taxon>
        <taxon>Petromyzontidae</taxon>
        <taxon>Petromyzon</taxon>
    </lineage>
</organism>
<dbReference type="Ensembl" id="ENSPMAT00000006592.1">
    <property type="protein sequence ID" value="ENSPMAP00000006563.1"/>
    <property type="gene ID" value="ENSPMAG00000005951.1"/>
</dbReference>
<dbReference type="AlphaFoldDB" id="S4RMX7"/>
<dbReference type="GO" id="GO:0006897">
    <property type="term" value="P:endocytosis"/>
    <property type="evidence" value="ECO:0007669"/>
    <property type="project" value="TreeGrafter"/>
</dbReference>
<evidence type="ECO:0000256" key="3">
    <source>
        <dbReference type="ARBA" id="ARBA00022833"/>
    </source>
</evidence>